<evidence type="ECO:0000256" key="3">
    <source>
        <dbReference type="ARBA" id="ARBA00004196"/>
    </source>
</evidence>
<evidence type="ECO:0000313" key="17">
    <source>
        <dbReference type="EMBL" id="SCM82839.1"/>
    </source>
</evidence>
<evidence type="ECO:0000256" key="5">
    <source>
        <dbReference type="ARBA" id="ARBA00011771"/>
    </source>
</evidence>
<dbReference type="GO" id="GO:0044569">
    <property type="term" value="C:[Ni-Fe] hydrogenase complex"/>
    <property type="evidence" value="ECO:0007669"/>
    <property type="project" value="TreeGrafter"/>
</dbReference>
<keyword evidence="9 17" id="KW-0560">Oxidoreductase</keyword>
<comment type="similarity">
    <text evidence="4">Belongs to the [NiFe]/[NiFeSe] hydrogenase small subunit family.</text>
</comment>
<dbReference type="InterPro" id="IPR037148">
    <property type="entry name" value="NiFe-Hase_small_C_sf"/>
</dbReference>
<protein>
    <submittedName>
        <fullName evidence="17">Periplasmic (NiFeSe) hydrogenase small subunit</fullName>
        <ecNumber evidence="17">1.12.99.6</ecNumber>
    </submittedName>
</protein>
<keyword evidence="11 13" id="KW-0411">Iron-sulfur</keyword>
<feature type="domain" description="NADH:ubiquinone oxidoreductase-like 20kDa subunit" evidence="15">
    <location>
        <begin position="50"/>
        <end position="200"/>
    </location>
</feature>
<dbReference type="GO" id="GO:0009061">
    <property type="term" value="P:anaerobic respiration"/>
    <property type="evidence" value="ECO:0007669"/>
    <property type="project" value="TreeGrafter"/>
</dbReference>
<feature type="binding site" evidence="13">
    <location>
        <position position="252"/>
    </location>
    <ligand>
        <name>[4Fe-4S] cluster</name>
        <dbReference type="ChEBI" id="CHEBI:49883"/>
        <label>2</label>
    </ligand>
</feature>
<comment type="cofactor">
    <cofactor evidence="2">
        <name>[4Fe-4S] cluster</name>
        <dbReference type="ChEBI" id="CHEBI:49883"/>
    </cofactor>
</comment>
<dbReference type="EMBL" id="FMJE01000005">
    <property type="protein sequence ID" value="SCM82839.1"/>
    <property type="molecule type" value="Genomic_DNA"/>
</dbReference>
<feature type="compositionally biased region" description="Basic residues" evidence="14">
    <location>
        <begin position="386"/>
        <end position="396"/>
    </location>
</feature>
<feature type="binding site" evidence="13">
    <location>
        <position position="283"/>
    </location>
    <ligand>
        <name>[3Fe-4S] cluster</name>
        <dbReference type="ChEBI" id="CHEBI:21137"/>
    </ligand>
</feature>
<comment type="subunit">
    <text evidence="5">Heterodimer of a large and a small subunit.</text>
</comment>
<dbReference type="Pfam" id="PF01058">
    <property type="entry name" value="Oxidored_q6"/>
    <property type="match status" value="1"/>
</dbReference>
<dbReference type="Gene3D" id="3.40.50.700">
    <property type="entry name" value="NADH:ubiquinone oxidoreductase-like, 20kDa subunit"/>
    <property type="match status" value="1"/>
</dbReference>
<keyword evidence="8" id="KW-0732">Signal</keyword>
<evidence type="ECO:0000256" key="9">
    <source>
        <dbReference type="ARBA" id="ARBA00023002"/>
    </source>
</evidence>
<feature type="binding site" evidence="13">
    <location>
        <position position="186"/>
    </location>
    <ligand>
        <name>[4Fe-4S] cluster</name>
        <dbReference type="ChEBI" id="CHEBI:49883"/>
        <label>1</label>
    </ligand>
</feature>
<dbReference type="GO" id="GO:0030313">
    <property type="term" value="C:cell envelope"/>
    <property type="evidence" value="ECO:0007669"/>
    <property type="project" value="UniProtKB-SubCell"/>
</dbReference>
<dbReference type="GO" id="GO:0046872">
    <property type="term" value="F:metal ion binding"/>
    <property type="evidence" value="ECO:0007669"/>
    <property type="project" value="UniProtKB-KW"/>
</dbReference>
<dbReference type="PIRSF" id="PIRSF000310">
    <property type="entry name" value="NiFe_hyd_ssu"/>
    <property type="match status" value="1"/>
</dbReference>
<evidence type="ECO:0000256" key="13">
    <source>
        <dbReference type="PIRSR" id="PIRSR000310-1"/>
    </source>
</evidence>
<dbReference type="Gene3D" id="4.10.480.10">
    <property type="entry name" value="Cytochrome-c3 hydrogenase, C-terminal domain"/>
    <property type="match status" value="1"/>
</dbReference>
<dbReference type="PROSITE" id="PS51318">
    <property type="entry name" value="TAT"/>
    <property type="match status" value="1"/>
</dbReference>
<reference evidence="17" key="1">
    <citation type="submission" date="2016-08" db="EMBL/GenBank/DDBJ databases">
        <authorList>
            <person name="Seilhamer J.J."/>
        </authorList>
    </citation>
    <scope>NUCLEOTIDE SEQUENCE</scope>
    <source>
        <strain evidence="17">86</strain>
    </source>
</reference>
<dbReference type="PRINTS" id="PR00614">
    <property type="entry name" value="NIHGNASESMLL"/>
</dbReference>
<dbReference type="GO" id="GO:0051538">
    <property type="term" value="F:3 iron, 4 sulfur cluster binding"/>
    <property type="evidence" value="ECO:0007669"/>
    <property type="project" value="UniProtKB-KW"/>
</dbReference>
<dbReference type="GO" id="GO:0009055">
    <property type="term" value="F:electron transfer activity"/>
    <property type="evidence" value="ECO:0007669"/>
    <property type="project" value="TreeGrafter"/>
</dbReference>
<feature type="binding site" evidence="13">
    <location>
        <position position="50"/>
    </location>
    <ligand>
        <name>[4Fe-4S] cluster</name>
        <dbReference type="ChEBI" id="CHEBI:49883"/>
        <label>1</label>
    </ligand>
</feature>
<dbReference type="InterPro" id="IPR027394">
    <property type="entry name" value="Cytochrome-c3_hydrogenase_C"/>
</dbReference>
<evidence type="ECO:0000256" key="4">
    <source>
        <dbReference type="ARBA" id="ARBA00006605"/>
    </source>
</evidence>
<dbReference type="Pfam" id="PF14720">
    <property type="entry name" value="NiFe_hyd_SSU_C"/>
    <property type="match status" value="1"/>
</dbReference>
<keyword evidence="10 13" id="KW-0408">Iron</keyword>
<name>A0A212LZL1_9FIRM</name>
<accession>A0A212LZL1</accession>
<dbReference type="GO" id="GO:0009375">
    <property type="term" value="C:ferredoxin hydrogenase complex"/>
    <property type="evidence" value="ECO:0007669"/>
    <property type="project" value="InterPro"/>
</dbReference>
<dbReference type="InterPro" id="IPR006311">
    <property type="entry name" value="TAT_signal"/>
</dbReference>
<dbReference type="GO" id="GO:0016020">
    <property type="term" value="C:membrane"/>
    <property type="evidence" value="ECO:0007669"/>
    <property type="project" value="TreeGrafter"/>
</dbReference>
<sequence length="408" mass="44833">MLTRREFLKLCTSAVLTTGLSQQLLPVMCQAFAENKTIKPPVIWLELGSCTGNSVSLDNAVNPSLDQLLTQMIDMRYNWLLNAAQGTEAVQALIDTVENEAGKFWLVIEGSVMTGDNGRFNHIFIRDNQMVTGMAALQEFAPKAKYIIAVGTCACFGGPGAAYPNPGGGKGVWEVIKQPVINIPGCPINPDWVTGTFSHLMLYGLPELDSYNRPKLFFSQTIHDLCQRRQQFEDGIFASFPGESGCLYKVGCKGPVTYADCPKRQWNHYVNWPVRAGAPCIGCVNPGFPDSSMPFYQHLPNIQTPLGALDVKKFGAAAAGLGVAAVGAYLATGVAAKRVGRHWQQGTKPKETEPPENLEQLKQELDDLIRQQNKLIDASQSLGQNKGRKKLRRTFRQKVADFFRPGPK</sequence>
<feature type="region of interest" description="Disordered" evidence="14">
    <location>
        <begin position="376"/>
        <end position="408"/>
    </location>
</feature>
<dbReference type="AlphaFoldDB" id="A0A212LZL1"/>
<dbReference type="RefSeq" id="WP_288185410.1">
    <property type="nucleotide sequence ID" value="NZ_LT608335.1"/>
</dbReference>
<feature type="binding site" evidence="13">
    <location>
        <position position="153"/>
    </location>
    <ligand>
        <name>[4Fe-4S] cluster</name>
        <dbReference type="ChEBI" id="CHEBI:49883"/>
        <label>1</label>
    </ligand>
</feature>
<organism evidence="17">
    <name type="scientific">uncultured Sporomusa sp</name>
    <dbReference type="NCBI Taxonomy" id="307249"/>
    <lineage>
        <taxon>Bacteria</taxon>
        <taxon>Bacillati</taxon>
        <taxon>Bacillota</taxon>
        <taxon>Negativicutes</taxon>
        <taxon>Selenomonadales</taxon>
        <taxon>Sporomusaceae</taxon>
        <taxon>Sporomusa</taxon>
        <taxon>environmental samples</taxon>
    </lineage>
</organism>
<feature type="binding site" evidence="13">
    <location>
        <position position="261"/>
    </location>
    <ligand>
        <name>[3Fe-4S] cluster</name>
        <dbReference type="ChEBI" id="CHEBI:21137"/>
    </ligand>
</feature>
<dbReference type="PANTHER" id="PTHR30013">
    <property type="entry name" value="NIFE / NIFESE HYDROGENASE SMALL SUBUNIT FAMILY MEMBER"/>
    <property type="match status" value="1"/>
</dbReference>
<evidence type="ECO:0000256" key="10">
    <source>
        <dbReference type="ARBA" id="ARBA00023004"/>
    </source>
</evidence>
<feature type="binding site" evidence="13">
    <location>
        <position position="223"/>
    </location>
    <ligand>
        <name>[4Fe-4S] cluster</name>
        <dbReference type="ChEBI" id="CHEBI:49883"/>
        <label>2</label>
    </ligand>
</feature>
<keyword evidence="6 13" id="KW-0004">4Fe-4S</keyword>
<evidence type="ECO:0000256" key="8">
    <source>
        <dbReference type="ARBA" id="ARBA00022729"/>
    </source>
</evidence>
<evidence type="ECO:0000256" key="11">
    <source>
        <dbReference type="ARBA" id="ARBA00023014"/>
    </source>
</evidence>
<evidence type="ECO:0000256" key="7">
    <source>
        <dbReference type="ARBA" id="ARBA00022723"/>
    </source>
</evidence>
<feature type="binding site" evidence="13">
    <location>
        <position position="226"/>
    </location>
    <ligand>
        <name>[4Fe-4S] cluster</name>
        <dbReference type="ChEBI" id="CHEBI:49883"/>
        <label>2</label>
    </ligand>
</feature>
<evidence type="ECO:0000259" key="15">
    <source>
        <dbReference type="Pfam" id="PF01058"/>
    </source>
</evidence>
<gene>
    <name evidence="17" type="ORF">KL86SPO_50611</name>
</gene>
<dbReference type="GO" id="GO:0008901">
    <property type="term" value="F:ferredoxin hydrogenase activity"/>
    <property type="evidence" value="ECO:0007669"/>
    <property type="project" value="InterPro"/>
</dbReference>
<comment type="cofactor">
    <cofactor evidence="1">
        <name>[3Fe-4S] cluster</name>
        <dbReference type="ChEBI" id="CHEBI:21137"/>
    </cofactor>
</comment>
<evidence type="ECO:0000256" key="12">
    <source>
        <dbReference type="ARBA" id="ARBA00023291"/>
    </source>
</evidence>
<evidence type="ECO:0000256" key="1">
    <source>
        <dbReference type="ARBA" id="ARBA00001927"/>
    </source>
</evidence>
<dbReference type="SUPFAM" id="SSF56770">
    <property type="entry name" value="HydA/Nqo6-like"/>
    <property type="match status" value="1"/>
</dbReference>
<dbReference type="NCBIfam" id="TIGR00391">
    <property type="entry name" value="hydA"/>
    <property type="match status" value="1"/>
</dbReference>
<evidence type="ECO:0000256" key="6">
    <source>
        <dbReference type="ARBA" id="ARBA00022485"/>
    </source>
</evidence>
<evidence type="ECO:0000256" key="2">
    <source>
        <dbReference type="ARBA" id="ARBA00001966"/>
    </source>
</evidence>
<evidence type="ECO:0000259" key="16">
    <source>
        <dbReference type="Pfam" id="PF14720"/>
    </source>
</evidence>
<dbReference type="InterPro" id="IPR037024">
    <property type="entry name" value="NiFe_Hase_small_N_sf"/>
</dbReference>
<keyword evidence="7 13" id="KW-0479">Metal-binding</keyword>
<feature type="binding site" evidence="13">
    <location>
        <position position="246"/>
    </location>
    <ligand>
        <name>[4Fe-4S] cluster</name>
        <dbReference type="ChEBI" id="CHEBI:49883"/>
        <label>2</label>
    </ligand>
</feature>
<comment type="subcellular location">
    <subcellularLocation>
        <location evidence="3">Cell envelope</location>
    </subcellularLocation>
</comment>
<feature type="binding site" evidence="13">
    <location>
        <position position="280"/>
    </location>
    <ligand>
        <name>[3Fe-4S] cluster</name>
        <dbReference type="ChEBI" id="CHEBI:21137"/>
    </ligand>
</feature>
<proteinExistence type="inferred from homology"/>
<keyword evidence="12 13" id="KW-0003">3Fe-4S</keyword>
<dbReference type="GO" id="GO:0051539">
    <property type="term" value="F:4 iron, 4 sulfur cluster binding"/>
    <property type="evidence" value="ECO:0007669"/>
    <property type="project" value="UniProtKB-KW"/>
</dbReference>
<dbReference type="PANTHER" id="PTHR30013:SF7">
    <property type="entry name" value="HYDROGENASE-2 SMALL CHAIN"/>
    <property type="match status" value="1"/>
</dbReference>
<dbReference type="InterPro" id="IPR001821">
    <property type="entry name" value="NiFe_hydrogenase_ssu"/>
</dbReference>
<dbReference type="GO" id="GO:0033748">
    <property type="term" value="F:hydrogenase (acceptor) activity"/>
    <property type="evidence" value="ECO:0007669"/>
    <property type="project" value="UniProtKB-EC"/>
</dbReference>
<evidence type="ECO:0000256" key="14">
    <source>
        <dbReference type="SAM" id="MobiDB-lite"/>
    </source>
</evidence>
<dbReference type="EC" id="1.12.99.6" evidence="17"/>
<dbReference type="InterPro" id="IPR006137">
    <property type="entry name" value="NADH_UbQ_OxRdtase-like_20kDa"/>
</dbReference>
<feature type="domain" description="Cytochrome-c3 hydrogenase C-terminal" evidence="16">
    <location>
        <begin position="218"/>
        <end position="296"/>
    </location>
</feature>